<dbReference type="Gene3D" id="3.90.420.10">
    <property type="entry name" value="Oxidoreductase, molybdopterin-binding domain"/>
    <property type="match status" value="1"/>
</dbReference>
<comment type="caution">
    <text evidence="3">The sequence shown here is derived from an EMBL/GenBank/DDBJ whole genome shotgun (WGS) entry which is preliminary data.</text>
</comment>
<feature type="domain" description="Oxidoreductase molybdopterin-binding" evidence="2">
    <location>
        <begin position="38"/>
        <end position="186"/>
    </location>
</feature>
<evidence type="ECO:0000256" key="1">
    <source>
        <dbReference type="SAM" id="MobiDB-lite"/>
    </source>
</evidence>
<proteinExistence type="predicted"/>
<dbReference type="SUPFAM" id="SSF56524">
    <property type="entry name" value="Oxidoreductase molybdopterin-binding domain"/>
    <property type="match status" value="1"/>
</dbReference>
<dbReference type="InterPro" id="IPR036374">
    <property type="entry name" value="OxRdtase_Mopterin-bd_sf"/>
</dbReference>
<dbReference type="InterPro" id="IPR000572">
    <property type="entry name" value="OxRdtase_Mopterin-bd_dom"/>
</dbReference>
<feature type="region of interest" description="Disordered" evidence="1">
    <location>
        <begin position="1"/>
        <end position="25"/>
    </location>
</feature>
<dbReference type="RefSeq" id="WP_274203886.1">
    <property type="nucleotide sequence ID" value="NZ_JAQZAO010000022.1"/>
</dbReference>
<dbReference type="PANTHER" id="PTHR43032">
    <property type="entry name" value="PROTEIN-METHIONINE-SULFOXIDE REDUCTASE"/>
    <property type="match status" value="1"/>
</dbReference>
<dbReference type="Proteomes" id="UP001300763">
    <property type="component" value="Unassembled WGS sequence"/>
</dbReference>
<keyword evidence="4" id="KW-1185">Reference proteome</keyword>
<reference evidence="3 4" key="1">
    <citation type="submission" date="2023-02" db="EMBL/GenBank/DDBJ databases">
        <title>Genome sequencing required for Actinomycetospora new species description.</title>
        <authorList>
            <person name="Saimee Y."/>
            <person name="Duangmal K."/>
        </authorList>
    </citation>
    <scope>NUCLEOTIDE SEQUENCE [LARGE SCALE GENOMIC DNA]</scope>
    <source>
        <strain evidence="3 4">DW7H6</strain>
    </source>
</reference>
<sequence>MTRTVQGRTTTDEGRPGLALPPGQRPVAGFPRFGTHLHHPAPEVPADHAIEIRGAVTRVVRLPVTELGRLPRREQLADFHCVAGWSAVGLRWEGVAFATFYREVVEPVLDPASVVTHLVFGGLDGHRSVATIEDALNDDVLIAEHLDGRPLDSDHGAPVRLVSPSQYGFISTKHLSRIEVRTAPPSGIPRSPAQRLLEEHPRARVWEEERHGSLPGRLVRPVYHLLIPPIRWLSGLGARARVAPRSSGAADR</sequence>
<dbReference type="Pfam" id="PF00174">
    <property type="entry name" value="Oxidored_molyb"/>
    <property type="match status" value="1"/>
</dbReference>
<evidence type="ECO:0000259" key="2">
    <source>
        <dbReference type="Pfam" id="PF00174"/>
    </source>
</evidence>
<organism evidence="3 4">
    <name type="scientific">Actinomycetospora lemnae</name>
    <dbReference type="NCBI Taxonomy" id="3019891"/>
    <lineage>
        <taxon>Bacteria</taxon>
        <taxon>Bacillati</taxon>
        <taxon>Actinomycetota</taxon>
        <taxon>Actinomycetes</taxon>
        <taxon>Pseudonocardiales</taxon>
        <taxon>Pseudonocardiaceae</taxon>
        <taxon>Actinomycetospora</taxon>
    </lineage>
</organism>
<accession>A0ABT5T2L0</accession>
<gene>
    <name evidence="3" type="ORF">PGB27_28775</name>
</gene>
<protein>
    <submittedName>
        <fullName evidence="3">Molybdopterin-dependent oxidoreductase</fullName>
    </submittedName>
</protein>
<dbReference type="PANTHER" id="PTHR43032:SF4">
    <property type="entry name" value="OXIDOREDUCTASE MOLYBDOPTERIN-BINDING DOMAIN-CONTAINING PROTEIN"/>
    <property type="match status" value="1"/>
</dbReference>
<dbReference type="EMBL" id="JAQZAO010000022">
    <property type="protein sequence ID" value="MDD7969358.1"/>
    <property type="molecule type" value="Genomic_DNA"/>
</dbReference>
<evidence type="ECO:0000313" key="3">
    <source>
        <dbReference type="EMBL" id="MDD7969358.1"/>
    </source>
</evidence>
<name>A0ABT5T2L0_9PSEU</name>
<evidence type="ECO:0000313" key="4">
    <source>
        <dbReference type="Proteomes" id="UP001300763"/>
    </source>
</evidence>